<feature type="compositionally biased region" description="Basic and acidic residues" evidence="7">
    <location>
        <begin position="365"/>
        <end position="379"/>
    </location>
</feature>
<evidence type="ECO:0000256" key="7">
    <source>
        <dbReference type="SAM" id="MobiDB-lite"/>
    </source>
</evidence>
<evidence type="ECO:0000256" key="3">
    <source>
        <dbReference type="ARBA" id="ARBA00022801"/>
    </source>
</evidence>
<sequence>QNHNRIDDRIESVNANGIAAAYENGNPSERPMIGVSAGPPITYRVYVGYDHRPSALDAQGLGATGASVLYAFHSIDYLMAQATYPQIQLIVAQAGVTRVTAVQVMYALNHYGSRVVRARDSRGISAAQNYVLFPSARQELGLDGQGVVIAILDTGVNDSADVVNPGYPGHESLRGKYLGGGDFSTGVAQLSTPLDGSINPSDHGAQATEYHATHVAGTALGTGGETGFFAGVAPGARLVDCKVLTDAGATNGGDAVGLDWCIANRHRAWPGLTGPDTAYRGIQIASMSLGCIGCTSDGTDPSEAIVDAAVDSGLVVVIATGNDGNAPGIAVPAGAGKSIAVGATNHNLTLDRHDDTVTSFSNEGPRTDNGDQDHSDEMKPSVVTPGAGIVSADGDVTTSGRNYKVLNGTSMSTPCAAGVCALILQANRGLHPLELRGILQNTAEHFIPSVKGPFRTYANSNDPNYDPGSGWGEADAYAACKEALNSTSGVQVVQILRPLPDLQNHTITFGWITQREYPFLGFDVYRAPDVGGAPGTFAQINAMRIAPAGHSSIAGVSNRTPYNLVDADPSLEIGKSYWYRVNWVDLASVSHAELPVPIQLGTNPRVATVYYSITHDSPDNDLFVRIGETHQYSTQAADRIVTGPGTAQQDSMKLVPADLFYFPPGHIQHFWSIPFTAADNVTPVLPPSHGTAWFLDVAEGGFVDQDGRLDDFSMFVNDSPGSSTGTTYVTNSVTPMQTAEGQHSTLWIPERALTGVGEVSFAASAEGDGVRLTLRFAFDATGSTATVYRSASDDFASRERISTEALSVRGTEFQFTDEHPGAGTNWYWVVLQDARGRSSVNGPVSVQAIGALTFLEHPAPNPTRGRASFTYFVGRNAGHG</sequence>
<keyword evidence="3 6" id="KW-0378">Hydrolase</keyword>
<keyword evidence="2 6" id="KW-0645">Protease</keyword>
<comment type="caution">
    <text evidence="9">The sequence shown here is derived from an EMBL/GenBank/DDBJ whole genome shotgun (WGS) entry which is preliminary data.</text>
</comment>
<dbReference type="PRINTS" id="PR00723">
    <property type="entry name" value="SUBTILISIN"/>
</dbReference>
<dbReference type="PANTHER" id="PTHR43806">
    <property type="entry name" value="PEPTIDASE S8"/>
    <property type="match status" value="1"/>
</dbReference>
<feature type="region of interest" description="Disordered" evidence="7">
    <location>
        <begin position="355"/>
        <end position="394"/>
    </location>
</feature>
<gene>
    <name evidence="9" type="ORF">E6K72_08100</name>
</gene>
<dbReference type="GO" id="GO:0006508">
    <property type="term" value="P:proteolysis"/>
    <property type="evidence" value="ECO:0007669"/>
    <property type="project" value="UniProtKB-KW"/>
</dbReference>
<reference evidence="9 10" key="1">
    <citation type="journal article" date="2019" name="Nat. Microbiol.">
        <title>Mediterranean grassland soil C-N compound turnover is dependent on rainfall and depth, and is mediated by genomically divergent microorganisms.</title>
        <authorList>
            <person name="Diamond S."/>
            <person name="Andeer P.F."/>
            <person name="Li Z."/>
            <person name="Crits-Christoph A."/>
            <person name="Burstein D."/>
            <person name="Anantharaman K."/>
            <person name="Lane K.R."/>
            <person name="Thomas B.C."/>
            <person name="Pan C."/>
            <person name="Northen T.R."/>
            <person name="Banfield J.F."/>
        </authorList>
    </citation>
    <scope>NUCLEOTIDE SEQUENCE [LARGE SCALE GENOMIC DNA]</scope>
    <source>
        <strain evidence="9">WS_2</strain>
    </source>
</reference>
<proteinExistence type="inferred from homology"/>
<feature type="active site" description="Charge relay system" evidence="5 6">
    <location>
        <position position="153"/>
    </location>
</feature>
<dbReference type="InterPro" id="IPR015500">
    <property type="entry name" value="Peptidase_S8_subtilisin-rel"/>
</dbReference>
<comment type="similarity">
    <text evidence="1 6">Belongs to the peptidase S8 family.</text>
</comment>
<dbReference type="PROSITE" id="PS00138">
    <property type="entry name" value="SUBTILASE_SER"/>
    <property type="match status" value="1"/>
</dbReference>
<dbReference type="InterPro" id="IPR023828">
    <property type="entry name" value="Peptidase_S8_Ser-AS"/>
</dbReference>
<feature type="active site" description="Charge relay system" evidence="5 6">
    <location>
        <position position="211"/>
    </location>
</feature>
<evidence type="ECO:0000256" key="4">
    <source>
        <dbReference type="ARBA" id="ARBA00022825"/>
    </source>
</evidence>
<evidence type="ECO:0000259" key="8">
    <source>
        <dbReference type="Pfam" id="PF00082"/>
    </source>
</evidence>
<evidence type="ECO:0000256" key="5">
    <source>
        <dbReference type="PIRSR" id="PIRSR615500-1"/>
    </source>
</evidence>
<dbReference type="AlphaFoldDB" id="A0A538SRG1"/>
<dbReference type="InterPro" id="IPR000209">
    <property type="entry name" value="Peptidase_S8/S53_dom"/>
</dbReference>
<keyword evidence="4 6" id="KW-0720">Serine protease</keyword>
<feature type="non-terminal residue" evidence="9">
    <location>
        <position position="1"/>
    </location>
</feature>
<dbReference type="SUPFAM" id="SSF52743">
    <property type="entry name" value="Subtilisin-like"/>
    <property type="match status" value="1"/>
</dbReference>
<dbReference type="GO" id="GO:0004252">
    <property type="term" value="F:serine-type endopeptidase activity"/>
    <property type="evidence" value="ECO:0007669"/>
    <property type="project" value="UniProtKB-UniRule"/>
</dbReference>
<evidence type="ECO:0000256" key="1">
    <source>
        <dbReference type="ARBA" id="ARBA00011073"/>
    </source>
</evidence>
<feature type="active site" description="Charge relay system" evidence="5 6">
    <location>
        <position position="410"/>
    </location>
</feature>
<evidence type="ECO:0000256" key="2">
    <source>
        <dbReference type="ARBA" id="ARBA00022670"/>
    </source>
</evidence>
<dbReference type="Proteomes" id="UP000317716">
    <property type="component" value="Unassembled WGS sequence"/>
</dbReference>
<dbReference type="InterPro" id="IPR050131">
    <property type="entry name" value="Peptidase_S8_subtilisin-like"/>
</dbReference>
<dbReference type="PROSITE" id="PS51892">
    <property type="entry name" value="SUBTILASE"/>
    <property type="match status" value="1"/>
</dbReference>
<evidence type="ECO:0000313" key="9">
    <source>
        <dbReference type="EMBL" id="TMQ53937.1"/>
    </source>
</evidence>
<dbReference type="EMBL" id="VBOS01000284">
    <property type="protein sequence ID" value="TMQ53937.1"/>
    <property type="molecule type" value="Genomic_DNA"/>
</dbReference>
<feature type="domain" description="Peptidase S8/S53" evidence="8">
    <location>
        <begin position="144"/>
        <end position="472"/>
    </location>
</feature>
<feature type="non-terminal residue" evidence="9">
    <location>
        <position position="880"/>
    </location>
</feature>
<dbReference type="PANTHER" id="PTHR43806:SF11">
    <property type="entry name" value="CEREVISIN-RELATED"/>
    <property type="match status" value="1"/>
</dbReference>
<dbReference type="Gene3D" id="3.40.50.200">
    <property type="entry name" value="Peptidase S8/S53 domain"/>
    <property type="match status" value="1"/>
</dbReference>
<evidence type="ECO:0000313" key="10">
    <source>
        <dbReference type="Proteomes" id="UP000317716"/>
    </source>
</evidence>
<accession>A0A538SRG1</accession>
<protein>
    <recommendedName>
        <fullName evidence="8">Peptidase S8/S53 domain-containing protein</fullName>
    </recommendedName>
</protein>
<evidence type="ECO:0000256" key="6">
    <source>
        <dbReference type="PROSITE-ProRule" id="PRU01240"/>
    </source>
</evidence>
<dbReference type="Pfam" id="PF00082">
    <property type="entry name" value="Peptidase_S8"/>
    <property type="match status" value="1"/>
</dbReference>
<dbReference type="InterPro" id="IPR036852">
    <property type="entry name" value="Peptidase_S8/S53_dom_sf"/>
</dbReference>
<name>A0A538SRG1_UNCEI</name>
<organism evidence="9 10">
    <name type="scientific">Eiseniibacteriota bacterium</name>
    <dbReference type="NCBI Taxonomy" id="2212470"/>
    <lineage>
        <taxon>Bacteria</taxon>
        <taxon>Candidatus Eiseniibacteriota</taxon>
    </lineage>
</organism>